<dbReference type="InterPro" id="IPR002312">
    <property type="entry name" value="Asp/Asn-tRNA-synth_IIb"/>
</dbReference>
<dbReference type="STRING" id="1071381.G8C1M2"/>
<dbReference type="HOGENOM" id="CLU_004553_2_0_1"/>
<dbReference type="SUPFAM" id="SSF50249">
    <property type="entry name" value="Nucleic acid-binding proteins"/>
    <property type="match status" value="1"/>
</dbReference>
<evidence type="ECO:0000256" key="9">
    <source>
        <dbReference type="ARBA" id="ARBA00068798"/>
    </source>
</evidence>
<dbReference type="InterPro" id="IPR006195">
    <property type="entry name" value="aa-tRNA-synth_II"/>
</dbReference>
<dbReference type="SUPFAM" id="SSF55681">
    <property type="entry name" value="Class II aaRS and biotin synthetases"/>
    <property type="match status" value="1"/>
</dbReference>
<dbReference type="InterPro" id="IPR004364">
    <property type="entry name" value="Aa-tRNA-synt_II"/>
</dbReference>
<dbReference type="NCBIfam" id="NF003037">
    <property type="entry name" value="PRK03932.1"/>
    <property type="match status" value="1"/>
</dbReference>
<dbReference type="Gene3D" id="2.40.50.140">
    <property type="entry name" value="Nucleic acid-binding proteins"/>
    <property type="match status" value="1"/>
</dbReference>
<dbReference type="InterPro" id="IPR045864">
    <property type="entry name" value="aa-tRNA-synth_II/BPL/LPL"/>
</dbReference>
<dbReference type="GO" id="GO:0004816">
    <property type="term" value="F:asparagine-tRNA ligase activity"/>
    <property type="evidence" value="ECO:0007669"/>
    <property type="project" value="UniProtKB-EC"/>
</dbReference>
<dbReference type="OrthoDB" id="43906at2759"/>
<keyword evidence="5" id="KW-0067">ATP-binding</keyword>
<dbReference type="eggNOG" id="KOG0554">
    <property type="taxonomic scope" value="Eukaryota"/>
</dbReference>
<keyword evidence="12" id="KW-1185">Reference proteome</keyword>
<feature type="domain" description="Aminoacyl-transfer RNA synthetases class-II family profile" evidence="10">
    <location>
        <begin position="175"/>
        <end position="487"/>
    </location>
</feature>
<comment type="similarity">
    <text evidence="1">Belongs to the class-II aminoacyl-tRNA synthetase family.</text>
</comment>
<protein>
    <recommendedName>
        <fullName evidence="9">Asparagine--tRNA ligase, mitochondrial</fullName>
        <ecNumber evidence="2">6.1.1.22</ecNumber>
    </recommendedName>
    <alternativeName>
        <fullName evidence="8">Asparaginyl-tRNA synthetase</fullName>
    </alternativeName>
</protein>
<dbReference type="EC" id="6.1.1.22" evidence="2"/>
<dbReference type="GeneID" id="11530615"/>
<reference evidence="11 12" key="1">
    <citation type="journal article" date="2011" name="Proc. Natl. Acad. Sci. U.S.A.">
        <title>Evolutionary erosion of yeast sex chromosomes by mating-type switching accidents.</title>
        <authorList>
            <person name="Gordon J.L."/>
            <person name="Armisen D."/>
            <person name="Proux-Wera E."/>
            <person name="Oheigeartaigh S.S."/>
            <person name="Byrne K.P."/>
            <person name="Wolfe K.H."/>
        </authorList>
    </citation>
    <scope>NUCLEOTIDE SEQUENCE [LARGE SCALE GENOMIC DNA]</scope>
    <source>
        <strain evidence="12">ATCC 24235 / CBS 4417 / NBRC 1672 / NRRL Y-8282 / UCD 70-5</strain>
    </source>
</reference>
<dbReference type="RefSeq" id="XP_003688484.1">
    <property type="nucleotide sequence ID" value="XM_003688436.1"/>
</dbReference>
<evidence type="ECO:0000259" key="10">
    <source>
        <dbReference type="PROSITE" id="PS50862"/>
    </source>
</evidence>
<dbReference type="Proteomes" id="UP000005666">
    <property type="component" value="Chromosome 15"/>
</dbReference>
<evidence type="ECO:0000256" key="2">
    <source>
        <dbReference type="ARBA" id="ARBA00012816"/>
    </source>
</evidence>
<dbReference type="PANTHER" id="PTHR22594:SF34">
    <property type="entry name" value="ASPARAGINE--TRNA LIGASE, MITOCHONDRIAL-RELATED"/>
    <property type="match status" value="1"/>
</dbReference>
<evidence type="ECO:0000256" key="4">
    <source>
        <dbReference type="ARBA" id="ARBA00022741"/>
    </source>
</evidence>
<dbReference type="InterPro" id="IPR004522">
    <property type="entry name" value="Asn-tRNA-ligase"/>
</dbReference>
<name>G8C1M2_TETPH</name>
<dbReference type="PROSITE" id="PS50862">
    <property type="entry name" value="AA_TRNA_LIGASE_II"/>
    <property type="match status" value="1"/>
</dbReference>
<dbReference type="GO" id="GO:0005739">
    <property type="term" value="C:mitochondrion"/>
    <property type="evidence" value="ECO:0007669"/>
    <property type="project" value="EnsemblFungi"/>
</dbReference>
<dbReference type="AlphaFoldDB" id="G8C1M2"/>
<evidence type="ECO:0000256" key="6">
    <source>
        <dbReference type="ARBA" id="ARBA00022917"/>
    </source>
</evidence>
<sequence length="498" mass="56821">MLSRSSTICLKRALSTISKCHISSLKRLNNSLVLPSSVTDVNGWVKSVRVLKNIAFIDLSDGTTMNSVKVVIPLKNTETDTIDSEVLEHLKKFKTGQSITIKHADLELTPHREQKYELKVNKPISDLSILGDVSENYALQKKYQSLPYLRSNPILKHRTTYLGSLMKFRSQFDFALNKFFNLEDYTKIAAPVLTANDCEGAGELFKVESKNYLDDENKNGMSYFGSSTYLTVSAQLHLEILALALSKCWSVTPCFRAEESDTNRHLSEFWMLEAEMCFTKNITDLTTFVKAMLQYSVKECYDNFNELIPNNAPEGCLSKEKVKERWDLLLNDSSWSSITYTEAIKLLKIQHSKIPFPKYVPRWGEALQTEHEKWLAETCFKGPVFVTDYPSETKSFYMKLNKDEKTVACFDLLLPEIGEIVGGSLREESFEKLSDAIHKRGINKNGDLDWYLELRKEGTVPHGGFGLGLERIILYLYGNYNIRDSIPFYRAAKSKISL</sequence>
<dbReference type="PRINTS" id="PR01042">
    <property type="entry name" value="TRNASYNTHASP"/>
</dbReference>
<dbReference type="GO" id="GO:0070145">
    <property type="term" value="P:mitochondrial asparaginyl-tRNA aminoacylation"/>
    <property type="evidence" value="ECO:0007669"/>
    <property type="project" value="EnsemblFungi"/>
</dbReference>
<evidence type="ECO:0000313" key="12">
    <source>
        <dbReference type="Proteomes" id="UP000005666"/>
    </source>
</evidence>
<dbReference type="KEGG" id="tpf:TPHA_0O00810"/>
<dbReference type="FunFam" id="3.30.930.10:FF:000016">
    <property type="entry name" value="Asparagine--tRNA ligase"/>
    <property type="match status" value="1"/>
</dbReference>
<dbReference type="InterPro" id="IPR004365">
    <property type="entry name" value="NA-bd_OB_tRNA"/>
</dbReference>
<keyword evidence="3" id="KW-0436">Ligase</keyword>
<proteinExistence type="inferred from homology"/>
<keyword evidence="6" id="KW-0648">Protein biosynthesis</keyword>
<keyword evidence="7" id="KW-0030">Aminoacyl-tRNA synthetase</keyword>
<keyword evidence="4" id="KW-0547">Nucleotide-binding</keyword>
<dbReference type="InterPro" id="IPR012340">
    <property type="entry name" value="NA-bd_OB-fold"/>
</dbReference>
<dbReference type="PANTHER" id="PTHR22594">
    <property type="entry name" value="ASPARTYL/LYSYL-TRNA SYNTHETASE"/>
    <property type="match status" value="1"/>
</dbReference>
<evidence type="ECO:0000256" key="5">
    <source>
        <dbReference type="ARBA" id="ARBA00022840"/>
    </source>
</evidence>
<dbReference type="EMBL" id="HE612870">
    <property type="protein sequence ID" value="CCE66050.1"/>
    <property type="molecule type" value="Genomic_DNA"/>
</dbReference>
<gene>
    <name evidence="11" type="primary">TPHA0O00810</name>
    <name evidence="11" type="ordered locus">TPHA_0O00810</name>
</gene>
<evidence type="ECO:0000313" key="11">
    <source>
        <dbReference type="EMBL" id="CCE66050.1"/>
    </source>
</evidence>
<accession>G8C1M2</accession>
<dbReference type="NCBIfam" id="TIGR00457">
    <property type="entry name" value="asnS"/>
    <property type="match status" value="1"/>
</dbReference>
<dbReference type="Pfam" id="PF01336">
    <property type="entry name" value="tRNA_anti-codon"/>
    <property type="match status" value="1"/>
</dbReference>
<dbReference type="Pfam" id="PF00152">
    <property type="entry name" value="tRNA-synt_2"/>
    <property type="match status" value="1"/>
</dbReference>
<evidence type="ECO:0000256" key="3">
    <source>
        <dbReference type="ARBA" id="ARBA00022598"/>
    </source>
</evidence>
<evidence type="ECO:0000256" key="1">
    <source>
        <dbReference type="ARBA" id="ARBA00008226"/>
    </source>
</evidence>
<dbReference type="CDD" id="cd04318">
    <property type="entry name" value="EcAsnRS_like_N"/>
    <property type="match status" value="1"/>
</dbReference>
<dbReference type="Gene3D" id="3.30.930.10">
    <property type="entry name" value="Bira Bifunctional Protein, Domain 2"/>
    <property type="match status" value="1"/>
</dbReference>
<dbReference type="OMA" id="PEMAFYD"/>
<dbReference type="GO" id="GO:0003676">
    <property type="term" value="F:nucleic acid binding"/>
    <property type="evidence" value="ECO:0007669"/>
    <property type="project" value="InterPro"/>
</dbReference>
<dbReference type="GO" id="GO:0005524">
    <property type="term" value="F:ATP binding"/>
    <property type="evidence" value="ECO:0007669"/>
    <property type="project" value="UniProtKB-KW"/>
</dbReference>
<evidence type="ECO:0000256" key="7">
    <source>
        <dbReference type="ARBA" id="ARBA00023146"/>
    </source>
</evidence>
<organism evidence="11 12">
    <name type="scientific">Tetrapisispora phaffii (strain ATCC 24235 / CBS 4417 / NBRC 1672 / NRRL Y-8282 / UCD 70-5)</name>
    <name type="common">Yeast</name>
    <name type="synonym">Fabospora phaffii</name>
    <dbReference type="NCBI Taxonomy" id="1071381"/>
    <lineage>
        <taxon>Eukaryota</taxon>
        <taxon>Fungi</taxon>
        <taxon>Dikarya</taxon>
        <taxon>Ascomycota</taxon>
        <taxon>Saccharomycotina</taxon>
        <taxon>Saccharomycetes</taxon>
        <taxon>Saccharomycetales</taxon>
        <taxon>Saccharomycetaceae</taxon>
        <taxon>Tetrapisispora</taxon>
    </lineage>
</organism>
<evidence type="ECO:0000256" key="8">
    <source>
        <dbReference type="ARBA" id="ARBA00029886"/>
    </source>
</evidence>